<dbReference type="NCBIfam" id="NF001989">
    <property type="entry name" value="PRK00784.1"/>
    <property type="match status" value="1"/>
</dbReference>
<organism evidence="9 10">
    <name type="scientific">Nitrososphaera viennensis EN76</name>
    <dbReference type="NCBI Taxonomy" id="926571"/>
    <lineage>
        <taxon>Archaea</taxon>
        <taxon>Nitrososphaerota</taxon>
        <taxon>Nitrososphaeria</taxon>
        <taxon>Nitrososphaerales</taxon>
        <taxon>Nitrososphaeraceae</taxon>
        <taxon>Nitrososphaera</taxon>
    </lineage>
</organism>
<dbReference type="HOGENOM" id="CLU_019250_0_0_2"/>
<dbReference type="Proteomes" id="UP000027093">
    <property type="component" value="Chromosome"/>
</dbReference>
<keyword evidence="5 7" id="KW-0315">Glutamine amidotransferase</keyword>
<dbReference type="AlphaFoldDB" id="A0A060HUB3"/>
<proteinExistence type="inferred from homology"/>
<dbReference type="OrthoDB" id="53136at2157"/>
<evidence type="ECO:0000256" key="7">
    <source>
        <dbReference type="HAMAP-Rule" id="MF_00028"/>
    </source>
</evidence>
<evidence type="ECO:0000313" key="9">
    <source>
        <dbReference type="EMBL" id="AIC16697.1"/>
    </source>
</evidence>
<dbReference type="Pfam" id="PF01656">
    <property type="entry name" value="CbiA"/>
    <property type="match status" value="1"/>
</dbReference>
<dbReference type="PANTHER" id="PTHR21343:SF1">
    <property type="entry name" value="COBYRIC ACID SYNTHASE"/>
    <property type="match status" value="1"/>
</dbReference>
<evidence type="ECO:0000256" key="1">
    <source>
        <dbReference type="ARBA" id="ARBA00004953"/>
    </source>
</evidence>
<dbReference type="SUPFAM" id="SSF52540">
    <property type="entry name" value="P-loop containing nucleoside triphosphate hydrolases"/>
    <property type="match status" value="1"/>
</dbReference>
<dbReference type="Gene3D" id="3.40.50.300">
    <property type="entry name" value="P-loop containing nucleotide triphosphate hydrolases"/>
    <property type="match status" value="1"/>
</dbReference>
<dbReference type="GO" id="GO:0009236">
    <property type="term" value="P:cobalamin biosynthetic process"/>
    <property type="evidence" value="ECO:0007669"/>
    <property type="project" value="UniProtKB-UniRule"/>
</dbReference>
<dbReference type="InterPro" id="IPR027417">
    <property type="entry name" value="P-loop_NTPase"/>
</dbReference>
<dbReference type="KEGG" id="nvn:NVIE_024320"/>
<name>A0A060HUB3_9ARCH</name>
<comment type="function">
    <text evidence="6 7">Catalyzes amidations at positions B, D, E, and G on adenosylcobyrinic A,C-diamide. NH(2) groups are provided by glutamine, and one molecule of ATP is hydrogenolyzed for each amidation.</text>
</comment>
<accession>A0A060HUB3</accession>
<dbReference type="RefSeq" id="WP_084790802.1">
    <property type="nucleotide sequence ID" value="NZ_CP007536.1"/>
</dbReference>
<reference evidence="9 10" key="1">
    <citation type="journal article" date="2014" name="Int. J. Syst. Evol. Microbiol.">
        <title>Nitrososphaera viennensis gen. nov., sp. nov., an aerobic and mesophilic, ammonia-oxidizing archaeon from soil and a member of the archaeal phylum Thaumarchaeota.</title>
        <authorList>
            <person name="Stieglmeier M."/>
            <person name="Klingl A."/>
            <person name="Alves R.J."/>
            <person name="Rittmann S.K."/>
            <person name="Melcher M."/>
            <person name="Leisch N."/>
            <person name="Schleper C."/>
        </authorList>
    </citation>
    <scope>NUCLEOTIDE SEQUENCE [LARGE SCALE GENOMIC DNA]</scope>
    <source>
        <strain evidence="9">EN76</strain>
    </source>
</reference>
<dbReference type="GeneID" id="74947673"/>
<gene>
    <name evidence="7 9" type="primary">cobQ</name>
    <name evidence="9" type="ORF">NVIE_024320</name>
</gene>
<dbReference type="STRING" id="926571.NVIE_024320"/>
<dbReference type="GO" id="GO:0016874">
    <property type="term" value="F:ligase activity"/>
    <property type="evidence" value="ECO:0007669"/>
    <property type="project" value="UniProtKB-KW"/>
</dbReference>
<evidence type="ECO:0000256" key="2">
    <source>
        <dbReference type="ARBA" id="ARBA00006205"/>
    </source>
</evidence>
<comment type="pathway">
    <text evidence="1 7">Cofactor biosynthesis; adenosylcobalamin biosynthesis.</text>
</comment>
<dbReference type="InterPro" id="IPR002586">
    <property type="entry name" value="CobQ/CobB/MinD/ParA_Nub-bd_dom"/>
</dbReference>
<evidence type="ECO:0000256" key="4">
    <source>
        <dbReference type="ARBA" id="ARBA00022573"/>
    </source>
</evidence>
<keyword evidence="4 7" id="KW-0169">Cobalamin biosynthesis</keyword>
<comment type="similarity">
    <text evidence="2 7">Belongs to the CobB/CobQ family. CobQ subfamily.</text>
</comment>
<evidence type="ECO:0000259" key="8">
    <source>
        <dbReference type="Pfam" id="PF01656"/>
    </source>
</evidence>
<protein>
    <recommendedName>
        <fullName evidence="3 7">Probable cobyric acid synthase</fullName>
    </recommendedName>
</protein>
<evidence type="ECO:0000313" key="10">
    <source>
        <dbReference type="Proteomes" id="UP000027093"/>
    </source>
</evidence>
<sequence>MARRAKLLMVQGTSSGAGKSTLVAGLCRLYADRDYRVAPFKSQNMSSRLYLTKDGLKMAQAQAVQAVASRKQPDPRMNPILLKPLGDYRSEVIINGRFYSEMHARDYYEKFALKQGLPLALKALDCLRRENDLVVIEGAGSPAEINIAKYDIANMLLAEEVGAPVVIVADIERGGCFASMVGTLQLLKVKHRALVKGFLVNKFRGDQSLLEPAIKEAQRLTRKRILGVIPKIDLDLPEEDSLVGGSATTRADLPQDAWDWQIGLLAKAIKDSVDVKRLDRIVGL</sequence>
<keyword evidence="9" id="KW-0436">Ligase</keyword>
<dbReference type="InterPro" id="IPR004459">
    <property type="entry name" value="CobQ_synth"/>
</dbReference>
<dbReference type="PANTHER" id="PTHR21343">
    <property type="entry name" value="DETHIOBIOTIN SYNTHETASE"/>
    <property type="match status" value="1"/>
</dbReference>
<keyword evidence="10" id="KW-1185">Reference proteome</keyword>
<evidence type="ECO:0000256" key="5">
    <source>
        <dbReference type="ARBA" id="ARBA00022962"/>
    </source>
</evidence>
<dbReference type="EMBL" id="CP007536">
    <property type="protein sequence ID" value="AIC16697.1"/>
    <property type="molecule type" value="Genomic_DNA"/>
</dbReference>
<dbReference type="GO" id="GO:0015420">
    <property type="term" value="F:ABC-type vitamin B12 transporter activity"/>
    <property type="evidence" value="ECO:0007669"/>
    <property type="project" value="UniProtKB-UniRule"/>
</dbReference>
<comment type="caution">
    <text evidence="7">Lacks conserved residue(s) required for the propagation of feature annotation.</text>
</comment>
<feature type="domain" description="CobQ/CobB/MinD/ParA nucleotide binding" evidence="8">
    <location>
        <begin position="8"/>
        <end position="232"/>
    </location>
</feature>
<dbReference type="UniPathway" id="UPA00148"/>
<dbReference type="HAMAP" id="MF_00028">
    <property type="entry name" value="CobQ"/>
    <property type="match status" value="1"/>
</dbReference>
<evidence type="ECO:0000256" key="3">
    <source>
        <dbReference type="ARBA" id="ARBA00014921"/>
    </source>
</evidence>
<evidence type="ECO:0000256" key="6">
    <source>
        <dbReference type="ARBA" id="ARBA00025166"/>
    </source>
</evidence>